<gene>
    <name evidence="1" type="ORF">FKW44_005216</name>
</gene>
<proteinExistence type="predicted"/>
<accession>A0A7T8KBM9</accession>
<reference evidence="2" key="1">
    <citation type="submission" date="2021-01" db="EMBL/GenBank/DDBJ databases">
        <title>Caligus Genome Assembly.</title>
        <authorList>
            <person name="Gallardo-Escarate C."/>
        </authorList>
    </citation>
    <scope>NUCLEOTIDE SEQUENCE [LARGE SCALE GENOMIC DNA]</scope>
</reference>
<keyword evidence="2" id="KW-1185">Reference proteome</keyword>
<sequence length="66" mass="7478">MRSFPPFIPVDLKCFFINDGADGEGNGGDFILHRPEEAMEINHSKAYPLGRETATLHATQYQLEHF</sequence>
<organism evidence="1 2">
    <name type="scientific">Caligus rogercresseyi</name>
    <name type="common">Sea louse</name>
    <dbReference type="NCBI Taxonomy" id="217165"/>
    <lineage>
        <taxon>Eukaryota</taxon>
        <taxon>Metazoa</taxon>
        <taxon>Ecdysozoa</taxon>
        <taxon>Arthropoda</taxon>
        <taxon>Crustacea</taxon>
        <taxon>Multicrustacea</taxon>
        <taxon>Hexanauplia</taxon>
        <taxon>Copepoda</taxon>
        <taxon>Siphonostomatoida</taxon>
        <taxon>Caligidae</taxon>
        <taxon>Caligus</taxon>
    </lineage>
</organism>
<dbReference type="AlphaFoldDB" id="A0A7T8KBM9"/>
<protein>
    <submittedName>
        <fullName evidence="1">Uncharacterized protein</fullName>
    </submittedName>
</protein>
<dbReference type="EMBL" id="CP045892">
    <property type="protein sequence ID" value="QQP52919.1"/>
    <property type="molecule type" value="Genomic_DNA"/>
</dbReference>
<dbReference type="Proteomes" id="UP000595437">
    <property type="component" value="Chromosome 3"/>
</dbReference>
<evidence type="ECO:0000313" key="2">
    <source>
        <dbReference type="Proteomes" id="UP000595437"/>
    </source>
</evidence>
<evidence type="ECO:0000313" key="1">
    <source>
        <dbReference type="EMBL" id="QQP52919.1"/>
    </source>
</evidence>
<name>A0A7T8KBM9_CALRO</name>